<dbReference type="Gene3D" id="1.10.10.60">
    <property type="entry name" value="Homeodomain-like"/>
    <property type="match status" value="1"/>
</dbReference>
<feature type="compositionally biased region" description="Gly residues" evidence="1">
    <location>
        <begin position="1"/>
        <end position="15"/>
    </location>
</feature>
<feature type="domain" description="Floricaula/Leafy protein SAM" evidence="2">
    <location>
        <begin position="263"/>
        <end position="318"/>
    </location>
</feature>
<evidence type="ECO:0000259" key="3">
    <source>
        <dbReference type="Pfam" id="PF13837"/>
    </source>
</evidence>
<dbReference type="EMBL" id="CAXAQS010000125">
    <property type="protein sequence ID" value="CAK9250154.1"/>
    <property type="molecule type" value="Genomic_DNA"/>
</dbReference>
<evidence type="ECO:0000313" key="4">
    <source>
        <dbReference type="EMBL" id="CAK9250154.1"/>
    </source>
</evidence>
<organism evidence="4 5">
    <name type="scientific">Sphagnum jensenii</name>
    <dbReference type="NCBI Taxonomy" id="128206"/>
    <lineage>
        <taxon>Eukaryota</taxon>
        <taxon>Viridiplantae</taxon>
        <taxon>Streptophyta</taxon>
        <taxon>Embryophyta</taxon>
        <taxon>Bryophyta</taxon>
        <taxon>Sphagnophytina</taxon>
        <taxon>Sphagnopsida</taxon>
        <taxon>Sphagnales</taxon>
        <taxon>Sphagnaceae</taxon>
        <taxon>Sphagnum</taxon>
    </lineage>
</organism>
<name>A0ABP0V6X9_9BRYO</name>
<feature type="domain" description="Myb/SANT-like DNA-binding" evidence="3">
    <location>
        <begin position="84"/>
        <end position="172"/>
    </location>
</feature>
<evidence type="ECO:0000259" key="2">
    <source>
        <dbReference type="Pfam" id="PF01698"/>
    </source>
</evidence>
<dbReference type="InterPro" id="IPR044822">
    <property type="entry name" value="Myb_DNA-bind_4"/>
</dbReference>
<dbReference type="PANTHER" id="PTHR31307">
    <property type="entry name" value="TRIHELIX TRANSCRIPTION FACTOR ASIL2"/>
    <property type="match status" value="1"/>
</dbReference>
<dbReference type="InterPro" id="IPR035079">
    <property type="entry name" value="LFY_SAM"/>
</dbReference>
<gene>
    <name evidence="4" type="ORF">CSSPJE1EN1_LOCUS25532</name>
</gene>
<proteinExistence type="predicted"/>
<dbReference type="InterPro" id="IPR044823">
    <property type="entry name" value="ASIL1/2-like"/>
</dbReference>
<evidence type="ECO:0000313" key="5">
    <source>
        <dbReference type="Proteomes" id="UP001497444"/>
    </source>
</evidence>
<feature type="region of interest" description="Disordered" evidence="1">
    <location>
        <begin position="1"/>
        <end position="86"/>
    </location>
</feature>
<accession>A0ABP0V6X9</accession>
<keyword evidence="5" id="KW-1185">Reference proteome</keyword>
<dbReference type="Pfam" id="PF01698">
    <property type="entry name" value="SAM_LFY"/>
    <property type="match status" value="1"/>
</dbReference>
<sequence length="350" mass="39510">MEDDSSGGGGDGGELVGDAHNHHHHHHHHHLQQHHDIIGTSGSHELLQQQQQQPDHQDSEFEEEHVLSKIESPHKGPGREPATEWSEAATSVLISAFREKFHALDRSNFRSKDWAEVSKIVNAQCVNEKSPKTQEQCRMKVDSLKKRYRQEKDKLAGNIPCKWPWFDVLDDLIGGSPKQSRIGSARKQARFLCSPPPARPLSVVHTPYFGATLSPSVYLKKKLTRVVSLQDGLDQDLMAGSLEDNIEALLHNFLEEETARDFAKKLASSKYTVATLLEMSDRELDEIMTEEFIDAARGERRGFKAAIWSRKRKLAQESEEDMELANTSGSMLEISDNFAKKEKKSGSFVR</sequence>
<feature type="compositionally biased region" description="Basic and acidic residues" evidence="1">
    <location>
        <begin position="55"/>
        <end position="82"/>
    </location>
</feature>
<evidence type="ECO:0000256" key="1">
    <source>
        <dbReference type="SAM" id="MobiDB-lite"/>
    </source>
</evidence>
<reference evidence="4" key="1">
    <citation type="submission" date="2024-02" db="EMBL/GenBank/DDBJ databases">
        <authorList>
            <consortium name="ELIXIR-Norway"/>
            <consortium name="Elixir Norway"/>
        </authorList>
    </citation>
    <scope>NUCLEOTIDE SEQUENCE</scope>
</reference>
<protein>
    <submittedName>
        <fullName evidence="4">Uncharacterized protein</fullName>
    </submittedName>
</protein>
<dbReference type="Proteomes" id="UP001497444">
    <property type="component" value="Unassembled WGS sequence"/>
</dbReference>
<dbReference type="Pfam" id="PF13837">
    <property type="entry name" value="Myb_DNA-bind_4"/>
    <property type="match status" value="1"/>
</dbReference>
<feature type="compositionally biased region" description="Basic residues" evidence="1">
    <location>
        <begin position="21"/>
        <end position="32"/>
    </location>
</feature>
<dbReference type="PANTHER" id="PTHR31307:SF63">
    <property type="entry name" value="MYB_SANT-LIKE DNA-BINDING DOMAIN-CONTAINING PROTEIN"/>
    <property type="match status" value="1"/>
</dbReference>
<comment type="caution">
    <text evidence="4">The sequence shown here is derived from an EMBL/GenBank/DDBJ whole genome shotgun (WGS) entry which is preliminary data.</text>
</comment>